<dbReference type="Proteomes" id="UP000182248">
    <property type="component" value="Unassembled WGS sequence"/>
</dbReference>
<evidence type="ECO:0000313" key="2">
    <source>
        <dbReference type="EMBL" id="SFW46662.1"/>
    </source>
</evidence>
<feature type="chain" id="PRO_5012746772" description="Lipoprotein" evidence="1">
    <location>
        <begin position="28"/>
        <end position="185"/>
    </location>
</feature>
<evidence type="ECO:0000256" key="1">
    <source>
        <dbReference type="SAM" id="SignalP"/>
    </source>
</evidence>
<name>A0A1K1PJ51_9FLAO</name>
<dbReference type="STRING" id="1150368.SAMN02927921_01769"/>
<feature type="signal peptide" evidence="1">
    <location>
        <begin position="1"/>
        <end position="27"/>
    </location>
</feature>
<keyword evidence="3" id="KW-1185">Reference proteome</keyword>
<organism evidence="2 3">
    <name type="scientific">Sinomicrobium oceani</name>
    <dbReference type="NCBI Taxonomy" id="1150368"/>
    <lineage>
        <taxon>Bacteria</taxon>
        <taxon>Pseudomonadati</taxon>
        <taxon>Bacteroidota</taxon>
        <taxon>Flavobacteriia</taxon>
        <taxon>Flavobacteriales</taxon>
        <taxon>Flavobacteriaceae</taxon>
        <taxon>Sinomicrobium</taxon>
    </lineage>
</organism>
<dbReference type="EMBL" id="FPJE01000008">
    <property type="protein sequence ID" value="SFW46662.1"/>
    <property type="molecule type" value="Genomic_DNA"/>
</dbReference>
<protein>
    <recommendedName>
        <fullName evidence="4">Lipoprotein</fullName>
    </recommendedName>
</protein>
<dbReference type="AlphaFoldDB" id="A0A1K1PJ51"/>
<reference evidence="2 3" key="1">
    <citation type="submission" date="2016-11" db="EMBL/GenBank/DDBJ databases">
        <authorList>
            <person name="Jaros S."/>
            <person name="Januszkiewicz K."/>
            <person name="Wedrychowicz H."/>
        </authorList>
    </citation>
    <scope>NUCLEOTIDE SEQUENCE [LARGE SCALE GENOMIC DNA]</scope>
    <source>
        <strain evidence="2 3">CGMCC 1.12145</strain>
    </source>
</reference>
<keyword evidence="1" id="KW-0732">Signal</keyword>
<dbReference type="RefSeq" id="WP_072317002.1">
    <property type="nucleotide sequence ID" value="NZ_FPJE01000008.1"/>
</dbReference>
<gene>
    <name evidence="2" type="ORF">SAMN02927921_01769</name>
</gene>
<dbReference type="OrthoDB" id="1440507at2"/>
<sequence>MKTNFTGKAISAVMLILVLLCLSCTEHQPEKVNKPKNTIDVKRASKLSSRFVKELDNLMQGVKMRQDTAKGFIPVHQPAFEYTSHTYYSLDELEHYFAWAKQEAKAKGYTLEGFRFYFGVYPETEESGEKQNVMTLFISPAGKKARKQESAFVNMPLMYNDVPDKIMDIDPYNYGGAGDPPKASY</sequence>
<evidence type="ECO:0000313" key="3">
    <source>
        <dbReference type="Proteomes" id="UP000182248"/>
    </source>
</evidence>
<proteinExistence type="predicted"/>
<evidence type="ECO:0008006" key="4">
    <source>
        <dbReference type="Google" id="ProtNLM"/>
    </source>
</evidence>
<accession>A0A1K1PJ51</accession>